<accession>A0AA39FHP9</accession>
<dbReference type="EMBL" id="JAQQBS010000050">
    <property type="protein sequence ID" value="KAK0169621.1"/>
    <property type="molecule type" value="Genomic_DNA"/>
</dbReference>
<proteinExistence type="predicted"/>
<name>A0AA39FHP9_9HYME</name>
<dbReference type="Gene3D" id="3.30.420.10">
    <property type="entry name" value="Ribonuclease H-like superfamily/Ribonuclease H"/>
    <property type="match status" value="1"/>
</dbReference>
<evidence type="ECO:0000259" key="1">
    <source>
        <dbReference type="Pfam" id="PF16087"/>
    </source>
</evidence>
<protein>
    <recommendedName>
        <fullName evidence="1">DUF4817 domain-containing protein</fullName>
    </recommendedName>
</protein>
<dbReference type="Pfam" id="PF16087">
    <property type="entry name" value="DUF4817"/>
    <property type="match status" value="1"/>
</dbReference>
<dbReference type="PANTHER" id="PTHR47326">
    <property type="entry name" value="TRANSPOSABLE ELEMENT TC3 TRANSPOSASE-LIKE PROTEIN"/>
    <property type="match status" value="1"/>
</dbReference>
<gene>
    <name evidence="2" type="ORF">PV328_011802</name>
</gene>
<sequence length="371" mass="43517">MFTQNTLQNQRLSSLFVNDSTTVKDTLLTYEEYSTLLDQIEVTLNSRPLEPLSDDPEDLTLWIPAEYEDEAMEEKQMPEITMSSNMKIMFIEQFIFVMNTSKASKQSKCKMPFTNEEAVDMIAVYFECFQNASLAQRMYRARYPNRRSRDAGIFPRLVQNLFNSGSFRPQLRRHSARNNEDKIINALAFVRTAPISYRFTSSLKCRRLRPAVRLLSDGQVNLHNMHYWSDSNPHWLREVQHQGRWSLNVWCGILGRNIIGPYFFDQPLNDLTRSDFYLWGRLKDIVYPIPPTTRDDMKIRIQEAIRSLSRAEIEAAVMSTHERLQQCLECNGRQMTFLVSFKNHEFTSLNIENSQINNNKYRLNSVFLSIL</sequence>
<dbReference type="AlphaFoldDB" id="A0AA39FHP9"/>
<dbReference type="GO" id="GO:0003676">
    <property type="term" value="F:nucleic acid binding"/>
    <property type="evidence" value="ECO:0007669"/>
    <property type="project" value="InterPro"/>
</dbReference>
<evidence type="ECO:0000313" key="3">
    <source>
        <dbReference type="Proteomes" id="UP001168990"/>
    </source>
</evidence>
<feature type="domain" description="DUF4817" evidence="1">
    <location>
        <begin position="115"/>
        <end position="166"/>
    </location>
</feature>
<dbReference type="InterPro" id="IPR036397">
    <property type="entry name" value="RNaseH_sf"/>
</dbReference>
<dbReference type="PANTHER" id="PTHR47326:SF1">
    <property type="entry name" value="HTH PSQ-TYPE DOMAIN-CONTAINING PROTEIN"/>
    <property type="match status" value="1"/>
</dbReference>
<dbReference type="Proteomes" id="UP001168990">
    <property type="component" value="Unassembled WGS sequence"/>
</dbReference>
<reference evidence="2" key="2">
    <citation type="submission" date="2023-03" db="EMBL/GenBank/DDBJ databases">
        <authorList>
            <person name="Inwood S.N."/>
            <person name="Skelly J.G."/>
            <person name="Guhlin J."/>
            <person name="Harrop T.W.R."/>
            <person name="Goldson S.G."/>
            <person name="Dearden P.K."/>
        </authorList>
    </citation>
    <scope>NUCLEOTIDE SEQUENCE</scope>
    <source>
        <strain evidence="2">Irish</strain>
        <tissue evidence="2">Whole body</tissue>
    </source>
</reference>
<dbReference type="InterPro" id="IPR032135">
    <property type="entry name" value="DUF4817"/>
</dbReference>
<comment type="caution">
    <text evidence="2">The sequence shown here is derived from an EMBL/GenBank/DDBJ whole genome shotgun (WGS) entry which is preliminary data.</text>
</comment>
<organism evidence="2 3">
    <name type="scientific">Microctonus aethiopoides</name>
    <dbReference type="NCBI Taxonomy" id="144406"/>
    <lineage>
        <taxon>Eukaryota</taxon>
        <taxon>Metazoa</taxon>
        <taxon>Ecdysozoa</taxon>
        <taxon>Arthropoda</taxon>
        <taxon>Hexapoda</taxon>
        <taxon>Insecta</taxon>
        <taxon>Pterygota</taxon>
        <taxon>Neoptera</taxon>
        <taxon>Endopterygota</taxon>
        <taxon>Hymenoptera</taxon>
        <taxon>Apocrita</taxon>
        <taxon>Ichneumonoidea</taxon>
        <taxon>Braconidae</taxon>
        <taxon>Euphorinae</taxon>
        <taxon>Microctonus</taxon>
    </lineage>
</organism>
<evidence type="ECO:0000313" key="2">
    <source>
        <dbReference type="EMBL" id="KAK0169621.1"/>
    </source>
</evidence>
<keyword evidence="3" id="KW-1185">Reference proteome</keyword>
<reference evidence="2" key="1">
    <citation type="journal article" date="2023" name="bioRxiv">
        <title>Scaffold-level genome assemblies of two parasitoid biocontrol wasps reveal the parthenogenesis mechanism and an associated novel virus.</title>
        <authorList>
            <person name="Inwood S."/>
            <person name="Skelly J."/>
            <person name="Guhlin J."/>
            <person name="Harrop T."/>
            <person name="Goldson S."/>
            <person name="Dearden P."/>
        </authorList>
    </citation>
    <scope>NUCLEOTIDE SEQUENCE</scope>
    <source>
        <strain evidence="2">Irish</strain>
        <tissue evidence="2">Whole body</tissue>
    </source>
</reference>